<dbReference type="PATRIC" id="fig|1094508.3.peg.1561"/>
<dbReference type="AlphaFoldDB" id="I3VVK2"/>
<reference evidence="2 3" key="1">
    <citation type="journal article" date="2014" name="Appl. Environ. Microbiol.">
        <title>Profile of Secreted Hydrolases, Associated Proteins, and SlpA in Thermoanaerobacterium saccharolyticum during the Degradation of Hemicellulose.</title>
        <authorList>
            <person name="Currie D.H."/>
            <person name="Guss A.M."/>
            <person name="Herring C.D."/>
            <person name="Giannone R.J."/>
            <person name="Johnson C.M."/>
            <person name="Lankford P.K."/>
            <person name="Brown S.D."/>
            <person name="Hettich R.L."/>
            <person name="Lynd L.R."/>
        </authorList>
    </citation>
    <scope>NUCLEOTIDE SEQUENCE [LARGE SCALE GENOMIC DNA]</scope>
    <source>
        <strain evidence="3">DSM 8691 / JW/SL-YS485</strain>
    </source>
</reference>
<dbReference type="Proteomes" id="UP000006178">
    <property type="component" value="Chromosome"/>
</dbReference>
<keyword evidence="1" id="KW-0812">Transmembrane</keyword>
<accession>I3VVK2</accession>
<dbReference type="eggNOG" id="ENOG50338DS">
    <property type="taxonomic scope" value="Bacteria"/>
</dbReference>
<dbReference type="BioCyc" id="TSAC1094508:GLMA-1563-MONOMER"/>
<dbReference type="EMBL" id="CP003184">
    <property type="protein sequence ID" value="AFK86547.1"/>
    <property type="molecule type" value="Genomic_DNA"/>
</dbReference>
<keyword evidence="1" id="KW-1133">Transmembrane helix</keyword>
<evidence type="ECO:0000256" key="1">
    <source>
        <dbReference type="SAM" id="Phobius"/>
    </source>
</evidence>
<dbReference type="STRING" id="1094508.Tsac_1540"/>
<sequence length="113" mass="12825">MYLGVVSLKGILLGIILSLIAVIANIALNGIHSTYVSYSNYFFIVGCIVGLIGGFLYVSYWFNDMRTISRIFRNLELPERRYDFIYMTQWGKVLLTAAALLMFLSLLIVLLCE</sequence>
<dbReference type="KEGG" id="tsh:Tsac_1540"/>
<name>I3VVK2_THESW</name>
<evidence type="ECO:0000313" key="3">
    <source>
        <dbReference type="Proteomes" id="UP000006178"/>
    </source>
</evidence>
<evidence type="ECO:0000313" key="2">
    <source>
        <dbReference type="EMBL" id="AFK86547.1"/>
    </source>
</evidence>
<gene>
    <name evidence="2" type="ordered locus">Tsac_1540</name>
</gene>
<proteinExistence type="predicted"/>
<keyword evidence="3" id="KW-1185">Reference proteome</keyword>
<keyword evidence="1" id="KW-0472">Membrane</keyword>
<organism evidence="2 3">
    <name type="scientific">Thermoanaerobacterium saccharolyticum (strain DSM 8691 / JW/SL-YS485)</name>
    <dbReference type="NCBI Taxonomy" id="1094508"/>
    <lineage>
        <taxon>Bacteria</taxon>
        <taxon>Bacillati</taxon>
        <taxon>Bacillota</taxon>
        <taxon>Clostridia</taxon>
        <taxon>Thermoanaerobacterales</taxon>
        <taxon>Thermoanaerobacteraceae</taxon>
        <taxon>Thermoanaerobacterium</taxon>
    </lineage>
</organism>
<protein>
    <submittedName>
        <fullName evidence="2">Uncharacterized protein</fullName>
    </submittedName>
</protein>
<feature type="transmembrane region" description="Helical" evidence="1">
    <location>
        <begin position="93"/>
        <end position="112"/>
    </location>
</feature>
<feature type="transmembrane region" description="Helical" evidence="1">
    <location>
        <begin position="40"/>
        <end position="62"/>
    </location>
</feature>
<feature type="transmembrane region" description="Helical" evidence="1">
    <location>
        <begin position="6"/>
        <end position="28"/>
    </location>
</feature>